<name>A0A250FN45_9FLAO</name>
<evidence type="ECO:0000313" key="2">
    <source>
        <dbReference type="Proteomes" id="UP000217250"/>
    </source>
</evidence>
<dbReference type="OrthoDB" id="9796523at2"/>
<dbReference type="RefSeq" id="WP_095909949.1">
    <property type="nucleotide sequence ID" value="NZ_CP022386.1"/>
</dbReference>
<dbReference type="EMBL" id="CP022386">
    <property type="protein sequence ID" value="ATA86592.1"/>
    <property type="molecule type" value="Genomic_DNA"/>
</dbReference>
<dbReference type="InterPro" id="IPR025591">
    <property type="entry name" value="RloB"/>
</dbReference>
<dbReference type="GeneID" id="84807936"/>
<sequence length="227" mass="27055">MGKKTKAIKVTDQGKPWEKRKNSYQYEAIRKANKTILIVCEGQTEEWYFSKFPVISLLVRCVNLQGQSKMNLVQATQEIVKNEDFTFDEVWCVFDMDVQNSDKDFANFDNSIDRAKSLGYNVAYSNDCFELWLLLHYKDIQSTQNREYYYEQLGKYFKMNYVKEGKRLDFCKRLYTLLQEDNNSSELQAIARAEKLHLRQKDLPYHQQKPVTLVYQLVQLLKEYKRV</sequence>
<reference evidence="2" key="1">
    <citation type="submission" date="2017-06" db="EMBL/GenBank/DDBJ databases">
        <title>Capnocytophaga spp. assemblies.</title>
        <authorList>
            <person name="Gulvik C.A."/>
        </authorList>
    </citation>
    <scope>NUCLEOTIDE SEQUENCE [LARGE SCALE GENOMIC DNA]</scope>
    <source>
        <strain evidence="2">H1496</strain>
    </source>
</reference>
<evidence type="ECO:0000313" key="1">
    <source>
        <dbReference type="EMBL" id="ATA86592.1"/>
    </source>
</evidence>
<proteinExistence type="predicted"/>
<organism evidence="1 2">
    <name type="scientific">Capnocytophaga gingivalis</name>
    <dbReference type="NCBI Taxonomy" id="1017"/>
    <lineage>
        <taxon>Bacteria</taxon>
        <taxon>Pseudomonadati</taxon>
        <taxon>Bacteroidota</taxon>
        <taxon>Flavobacteriia</taxon>
        <taxon>Flavobacteriales</taxon>
        <taxon>Flavobacteriaceae</taxon>
        <taxon>Capnocytophaga</taxon>
    </lineage>
</organism>
<dbReference type="KEGG" id="cgh:CGC50_05080"/>
<evidence type="ECO:0008006" key="3">
    <source>
        <dbReference type="Google" id="ProtNLM"/>
    </source>
</evidence>
<protein>
    <recommendedName>
        <fullName evidence="3">RloB-like protein</fullName>
    </recommendedName>
</protein>
<accession>A0A250FN45</accession>
<dbReference type="Pfam" id="PF13707">
    <property type="entry name" value="RloB"/>
    <property type="match status" value="1"/>
</dbReference>
<dbReference type="AlphaFoldDB" id="A0A250FN45"/>
<gene>
    <name evidence="1" type="ORF">CGC50_05080</name>
</gene>
<dbReference type="Proteomes" id="UP000217250">
    <property type="component" value="Chromosome"/>
</dbReference>